<dbReference type="InterPro" id="IPR005335">
    <property type="entry name" value="Terminase_ssu"/>
</dbReference>
<dbReference type="PANTHER" id="PTHR41328:SF2">
    <property type="entry name" value="TERMINASE SMALL SUBUNIT"/>
    <property type="match status" value="1"/>
</dbReference>
<dbReference type="InterPro" id="IPR038713">
    <property type="entry name" value="Terminase_Gp1_N_sf"/>
</dbReference>
<evidence type="ECO:0000313" key="3">
    <source>
        <dbReference type="EMBL" id="QPM75023.1"/>
    </source>
</evidence>
<accession>A0A7T1F9I9</accession>
<keyword evidence="1" id="KW-1188">Viral release from host cell</keyword>
<proteinExistence type="predicted"/>
<name>A0A7T1F9I9_9STAP</name>
<evidence type="ECO:0000313" key="4">
    <source>
        <dbReference type="Proteomes" id="UP000594455"/>
    </source>
</evidence>
<dbReference type="InterPro" id="IPR052404">
    <property type="entry name" value="SPP1-like_terminase"/>
</dbReference>
<gene>
    <name evidence="3" type="ORF">ISP08_12000</name>
</gene>
<organism evidence="3 4">
    <name type="scientific">Staphylococcus lloydii</name>
    <dbReference type="NCBI Taxonomy" id="2781774"/>
    <lineage>
        <taxon>Bacteria</taxon>
        <taxon>Bacillati</taxon>
        <taxon>Bacillota</taxon>
        <taxon>Bacilli</taxon>
        <taxon>Bacillales</taxon>
        <taxon>Staphylococcaceae</taxon>
        <taxon>Staphylococcus</taxon>
    </lineage>
</organism>
<dbReference type="RefSeq" id="WP_195718777.1">
    <property type="nucleotide sequence ID" value="NZ_CP064056.1"/>
</dbReference>
<evidence type="ECO:0000256" key="2">
    <source>
        <dbReference type="ARBA" id="ARBA00023219"/>
    </source>
</evidence>
<dbReference type="PANTHER" id="PTHR41328">
    <property type="entry name" value="TERMINASE SMALL SUBUNIT-RELATED"/>
    <property type="match status" value="1"/>
</dbReference>
<protein>
    <submittedName>
        <fullName evidence="3">Terminase small subunit</fullName>
    </submittedName>
</protein>
<dbReference type="AlphaFoldDB" id="A0A7T1F9I9"/>
<dbReference type="EMBL" id="CP064056">
    <property type="protein sequence ID" value="QPM75023.1"/>
    <property type="molecule type" value="Genomic_DNA"/>
</dbReference>
<keyword evidence="2" id="KW-0231">Viral genome packaging</keyword>
<dbReference type="Pfam" id="PF03592">
    <property type="entry name" value="Terminase_2"/>
    <property type="match status" value="1"/>
</dbReference>
<evidence type="ECO:0000256" key="1">
    <source>
        <dbReference type="ARBA" id="ARBA00022612"/>
    </source>
</evidence>
<reference evidence="3 4" key="1">
    <citation type="submission" date="2020-10" db="EMBL/GenBank/DDBJ databases">
        <title>Closed genome sequences of Staphylococcus lloydii sp. nov. and Staphylococcus durrellii sp. nov. Isolated from Captive Fruit Bats (Pteropus livingstonii).</title>
        <authorList>
            <person name="Fountain K."/>
        </authorList>
    </citation>
    <scope>NUCLEOTIDE SEQUENCE [LARGE SCALE GENOMIC DNA]</scope>
    <source>
        <strain evidence="3 4">23_2_7_LY</strain>
    </source>
</reference>
<keyword evidence="4" id="KW-1185">Reference proteome</keyword>
<dbReference type="KEGG" id="sllo:ISP08_12000"/>
<dbReference type="Proteomes" id="UP000594455">
    <property type="component" value="Chromosome"/>
</dbReference>
<sequence>MNERQKRFADEYIRTANKYQSAVRAGYSEKYAKTNAHKLLENTSVKNYVEARFEELKKQAIAEQDEVLQFLTSVMRGEEVDEENIVVPKGDFLSDVEKHTKRADTAQRIKSAELLGKRYAIFTDKQEITQRNIELNIGAYDDDDSDD</sequence>
<dbReference type="Gene3D" id="6.10.140.2160">
    <property type="match status" value="1"/>
</dbReference>
<dbReference type="GO" id="GO:0051276">
    <property type="term" value="P:chromosome organization"/>
    <property type="evidence" value="ECO:0007669"/>
    <property type="project" value="InterPro"/>
</dbReference>
<dbReference type="Gene3D" id="1.10.10.1400">
    <property type="entry name" value="Terminase, small subunit, N-terminal DNA-binding domain, HTH motif"/>
    <property type="match status" value="1"/>
</dbReference>